<dbReference type="AlphaFoldDB" id="A0A554VCD4"/>
<dbReference type="InterPro" id="IPR009387">
    <property type="entry name" value="HigB-2"/>
</dbReference>
<dbReference type="EMBL" id="VLNR01000082">
    <property type="protein sequence ID" value="TSE04365.1"/>
    <property type="molecule type" value="Genomic_DNA"/>
</dbReference>
<proteinExistence type="predicted"/>
<comment type="caution">
    <text evidence="1">The sequence shown here is derived from an EMBL/GenBank/DDBJ whole genome shotgun (WGS) entry which is preliminary data.</text>
</comment>
<protein>
    <submittedName>
        <fullName evidence="1">Addiction module toxin RelE</fullName>
    </submittedName>
</protein>
<sequence length="108" mass="11828">MKTIVETSEFQKQASKLLSDDERHALINLLAASPCMGDVISGTGGFRKLRFARQDKGKSGGVRVIYFYHEVKEIVLIAIVYAKGTQDNLSATQKATLHQFATAIKGAK</sequence>
<keyword evidence="2" id="KW-1185">Reference proteome</keyword>
<name>A0A554VCD4_9FLAO</name>
<reference evidence="1 2" key="1">
    <citation type="submission" date="2019-07" db="EMBL/GenBank/DDBJ databases">
        <title>The draft genome sequence of Aquimarina algiphila M91.</title>
        <authorList>
            <person name="Meng X."/>
        </authorList>
    </citation>
    <scope>NUCLEOTIDE SEQUENCE [LARGE SCALE GENOMIC DNA]</scope>
    <source>
        <strain evidence="1 2">M91</strain>
    </source>
</reference>
<evidence type="ECO:0000313" key="1">
    <source>
        <dbReference type="EMBL" id="TSE04365.1"/>
    </source>
</evidence>
<dbReference type="OrthoDB" id="1364255at2"/>
<dbReference type="RefSeq" id="WP_143918542.1">
    <property type="nucleotide sequence ID" value="NZ_CANMXV010000057.1"/>
</dbReference>
<dbReference type="Pfam" id="PF06296">
    <property type="entry name" value="RelE"/>
    <property type="match status" value="1"/>
</dbReference>
<evidence type="ECO:0000313" key="2">
    <source>
        <dbReference type="Proteomes" id="UP000318833"/>
    </source>
</evidence>
<organism evidence="1 2">
    <name type="scientific">Aquimarina algiphila</name>
    <dbReference type="NCBI Taxonomy" id="2047982"/>
    <lineage>
        <taxon>Bacteria</taxon>
        <taxon>Pseudomonadati</taxon>
        <taxon>Bacteroidota</taxon>
        <taxon>Flavobacteriia</taxon>
        <taxon>Flavobacteriales</taxon>
        <taxon>Flavobacteriaceae</taxon>
        <taxon>Aquimarina</taxon>
    </lineage>
</organism>
<accession>A0A554VCD4</accession>
<gene>
    <name evidence="1" type="ORF">FOF46_26430</name>
</gene>
<dbReference type="Proteomes" id="UP000318833">
    <property type="component" value="Unassembled WGS sequence"/>
</dbReference>
<dbReference type="PIRSF" id="PIRSF039032">
    <property type="entry name" value="HigB-2"/>
    <property type="match status" value="1"/>
</dbReference>